<dbReference type="STRING" id="56216.A0A1A6HTB2"/>
<evidence type="ECO:0000313" key="4">
    <source>
        <dbReference type="Proteomes" id="UP000092124"/>
    </source>
</evidence>
<dbReference type="Proteomes" id="UP000092124">
    <property type="component" value="Unassembled WGS sequence"/>
</dbReference>
<feature type="non-terminal residue" evidence="3">
    <location>
        <position position="102"/>
    </location>
</feature>
<dbReference type="PANTHER" id="PTHR24060">
    <property type="entry name" value="METABOTROPIC GLUTAMATE RECEPTOR"/>
    <property type="match status" value="1"/>
</dbReference>
<organism evidence="3 4">
    <name type="scientific">Neotoma lepida</name>
    <name type="common">Desert woodrat</name>
    <dbReference type="NCBI Taxonomy" id="56216"/>
    <lineage>
        <taxon>Eukaryota</taxon>
        <taxon>Metazoa</taxon>
        <taxon>Chordata</taxon>
        <taxon>Craniata</taxon>
        <taxon>Vertebrata</taxon>
        <taxon>Euteleostomi</taxon>
        <taxon>Mammalia</taxon>
        <taxon>Eutheria</taxon>
        <taxon>Euarchontoglires</taxon>
        <taxon>Glires</taxon>
        <taxon>Rodentia</taxon>
        <taxon>Myomorpha</taxon>
        <taxon>Muroidea</taxon>
        <taxon>Cricetidae</taxon>
        <taxon>Neotominae</taxon>
        <taxon>Neotoma</taxon>
    </lineage>
</organism>
<dbReference type="SUPFAM" id="SSF53822">
    <property type="entry name" value="Periplasmic binding protein-like I"/>
    <property type="match status" value="1"/>
</dbReference>
<accession>A0A1A6HTB2</accession>
<protein>
    <submittedName>
        <fullName evidence="3">Uncharacterized protein</fullName>
    </submittedName>
</protein>
<dbReference type="AlphaFoldDB" id="A0A1A6HTB2"/>
<sequence length="102" mass="12300">RPCSSWVPVSPTLSYQQQQRERLSDGWADRYDVTDGYQREAVGGITIKLQSPDVKWFDDYYLKLRPETNLRNPWFQEFWQHRFQCRLEGFAQENSKYNKTCN</sequence>
<dbReference type="InterPro" id="IPR050726">
    <property type="entry name" value="mGluR"/>
</dbReference>
<dbReference type="OrthoDB" id="425344at2759"/>
<reference evidence="3 4" key="1">
    <citation type="submission" date="2016-06" db="EMBL/GenBank/DDBJ databases">
        <title>The Draft Genome Sequence and Annotation of the Desert Woodrat Neotoma lepida.</title>
        <authorList>
            <person name="Campbell M."/>
            <person name="Oakeson K.F."/>
            <person name="Yandell M."/>
            <person name="Halpert J.R."/>
            <person name="Dearing D."/>
        </authorList>
    </citation>
    <scope>NUCLEOTIDE SEQUENCE [LARGE SCALE GENOMIC DNA]</scope>
    <source>
        <strain evidence="3">417</strain>
        <tissue evidence="3">Liver</tissue>
    </source>
</reference>
<keyword evidence="2" id="KW-0325">Glycoprotein</keyword>
<dbReference type="InterPro" id="IPR028082">
    <property type="entry name" value="Peripla_BP_I"/>
</dbReference>
<evidence type="ECO:0000313" key="3">
    <source>
        <dbReference type="EMBL" id="OBS81693.1"/>
    </source>
</evidence>
<comment type="caution">
    <text evidence="3">The sequence shown here is derived from an EMBL/GenBank/DDBJ whole genome shotgun (WGS) entry which is preliminary data.</text>
</comment>
<dbReference type="EMBL" id="LZPO01010295">
    <property type="protein sequence ID" value="OBS81693.1"/>
    <property type="molecule type" value="Genomic_DNA"/>
</dbReference>
<name>A0A1A6HTB2_NEOLE</name>
<keyword evidence="4" id="KW-1185">Reference proteome</keyword>
<dbReference type="Gene3D" id="3.40.50.2300">
    <property type="match status" value="2"/>
</dbReference>
<evidence type="ECO:0000256" key="1">
    <source>
        <dbReference type="ARBA" id="ARBA00022729"/>
    </source>
</evidence>
<gene>
    <name evidence="3" type="ORF">A6R68_24317</name>
</gene>
<keyword evidence="1" id="KW-0732">Signal</keyword>
<evidence type="ECO:0000256" key="2">
    <source>
        <dbReference type="ARBA" id="ARBA00023180"/>
    </source>
</evidence>
<feature type="non-terminal residue" evidence="3">
    <location>
        <position position="1"/>
    </location>
</feature>
<proteinExistence type="predicted"/>